<evidence type="ECO:0000256" key="3">
    <source>
        <dbReference type="ARBA" id="ARBA00022475"/>
    </source>
</evidence>
<comment type="similarity">
    <text evidence="2 15">Belongs to the integrin beta chain family.</text>
</comment>
<comment type="subcellular location">
    <subcellularLocation>
        <location evidence="1 15">Cell membrane</location>
        <topology evidence="1 15">Single-pass type I membrane protein</topology>
    </subcellularLocation>
</comment>
<dbReference type="InterPro" id="IPR013111">
    <property type="entry name" value="EGF_extracell"/>
</dbReference>
<dbReference type="GO" id="GO:0016477">
    <property type="term" value="P:cell migration"/>
    <property type="evidence" value="ECO:0007669"/>
    <property type="project" value="TreeGrafter"/>
</dbReference>
<dbReference type="FunFam" id="2.10.25.10:FF:000043">
    <property type="entry name" value="Integrin beta"/>
    <property type="match status" value="1"/>
</dbReference>
<dbReference type="InterPro" id="IPR036465">
    <property type="entry name" value="vWFA_dom_sf"/>
</dbReference>
<organism evidence="18 19">
    <name type="scientific">Eleutherodactylus coqui</name>
    <name type="common">Puerto Rican coqui</name>
    <dbReference type="NCBI Taxonomy" id="57060"/>
    <lineage>
        <taxon>Eukaryota</taxon>
        <taxon>Metazoa</taxon>
        <taxon>Chordata</taxon>
        <taxon>Craniata</taxon>
        <taxon>Vertebrata</taxon>
        <taxon>Euteleostomi</taxon>
        <taxon>Amphibia</taxon>
        <taxon>Batrachia</taxon>
        <taxon>Anura</taxon>
        <taxon>Neobatrachia</taxon>
        <taxon>Hyloidea</taxon>
        <taxon>Eleutherodactylidae</taxon>
        <taxon>Eleutherodactylinae</taxon>
        <taxon>Eleutherodactylus</taxon>
        <taxon>Eleutherodactylus</taxon>
    </lineage>
</organism>
<keyword evidence="13" id="KW-1015">Disulfide bond</keyword>
<dbReference type="FunFam" id="3.40.50.410:FF:000002">
    <property type="entry name" value="Integrin beta"/>
    <property type="match status" value="1"/>
</dbReference>
<dbReference type="PANTHER" id="PTHR10082:SF9">
    <property type="entry name" value="INTEGRIN BETA-8"/>
    <property type="match status" value="1"/>
</dbReference>
<sequence length="692" mass="76518">MVDSIESERCDTVFNLRSKGCRADAIEHPSAQLQSVSREANSQVTPAEVSIHLRPGTSVNFLLRMQRLEKYPLDLYYLVDVSASMISSIEKLNAIGSDLSQKIADFSHDIRFGFGSFVDKPVSPYISVHPDRLKNQCSLYNKNCMPPHGFIHVLSLTSNITQFKQIVNKQKISGNIDDPEGAFDAMLQAAVCHKEIGWRKEAKRLIILMTDQTSHLALDSKLAGIVTPNDGNCHLKDNVYTRASDMEHPSLGLLGEKLADNHVYGLFAVRGNAFNWYKDLLPLLPGTDAKKLDATTSNIKNVVVEAYQALLSEMKIQVDNPMKGISVNITAICPDGSRHSGIEGCRNVQSNDKVLFNVSVTMDTCDVQGGHNYIVLRPIGFNETAKIKIHRSCACQCNNPLRHKEKCITEVHPDCPGAPCIDGNCSSGEKEHQSENCRQSPFESECSGRGSCLCGKCYCSKSKLGKIYGKYCEMDNFSCPYNLGKLCSGNGECSNGDCRCHSGWEGDRCQCSSSKKHCVDSNGLVCSGRGTCMCGRCQCTSDKSFGPLCQYCSGCSNTCTDNWNCEHSHGSLNGSANPADPSKTKCNTLVYYIDQTSECFSDPWILKIFFIIFTATFLFGFLSILLIRVSILQCSNNRRTSSSDYRVPTSMKDKNGLHSVYSRTVTYTREKPEDITIGIGKLAVHEAFKYKF</sequence>
<evidence type="ECO:0000313" key="18">
    <source>
        <dbReference type="EMBL" id="KAG9476284.1"/>
    </source>
</evidence>
<comment type="caution">
    <text evidence="18">The sequence shown here is derived from an EMBL/GenBank/DDBJ whole genome shotgun (WGS) entry which is preliminary data.</text>
</comment>
<evidence type="ECO:0000256" key="4">
    <source>
        <dbReference type="ARBA" id="ARBA00022536"/>
    </source>
</evidence>
<dbReference type="GO" id="GO:0005925">
    <property type="term" value="C:focal adhesion"/>
    <property type="evidence" value="ECO:0007669"/>
    <property type="project" value="TreeGrafter"/>
</dbReference>
<keyword evidence="5 15" id="KW-0812">Transmembrane</keyword>
<keyword evidence="12 16" id="KW-0472">Membrane</keyword>
<dbReference type="AlphaFoldDB" id="A0A8J6K5N9"/>
<evidence type="ECO:0000256" key="13">
    <source>
        <dbReference type="ARBA" id="ARBA00023157"/>
    </source>
</evidence>
<dbReference type="GO" id="GO:0007229">
    <property type="term" value="P:integrin-mediated signaling pathway"/>
    <property type="evidence" value="ECO:0007669"/>
    <property type="project" value="UniProtKB-KW"/>
</dbReference>
<dbReference type="EMBL" id="WNTK01000011">
    <property type="protein sequence ID" value="KAG9476284.1"/>
    <property type="molecule type" value="Genomic_DNA"/>
</dbReference>
<dbReference type="SMART" id="SM00187">
    <property type="entry name" value="INB"/>
    <property type="match status" value="1"/>
</dbReference>
<evidence type="ECO:0000256" key="7">
    <source>
        <dbReference type="ARBA" id="ARBA00022737"/>
    </source>
</evidence>
<dbReference type="PRINTS" id="PR01186">
    <property type="entry name" value="INTEGRINB"/>
</dbReference>
<evidence type="ECO:0000256" key="16">
    <source>
        <dbReference type="SAM" id="Phobius"/>
    </source>
</evidence>
<dbReference type="InterPro" id="IPR057243">
    <property type="entry name" value="Integrin_I-EGF_CS"/>
</dbReference>
<dbReference type="InterPro" id="IPR000742">
    <property type="entry name" value="EGF"/>
</dbReference>
<dbReference type="PANTHER" id="PTHR10082">
    <property type="entry name" value="INTEGRIN BETA SUBUNIT"/>
    <property type="match status" value="1"/>
</dbReference>
<keyword evidence="19" id="KW-1185">Reference proteome</keyword>
<dbReference type="SUPFAM" id="SSF53300">
    <property type="entry name" value="vWA-like"/>
    <property type="match status" value="1"/>
</dbReference>
<dbReference type="PROSITE" id="PS52047">
    <property type="entry name" value="I_EGF_2"/>
    <property type="match status" value="2"/>
</dbReference>
<dbReference type="InterPro" id="IPR057073">
    <property type="entry name" value="EGF_integrin_2"/>
</dbReference>
<keyword evidence="14" id="KW-0325">Glycoprotein</keyword>
<evidence type="ECO:0000256" key="14">
    <source>
        <dbReference type="ARBA" id="ARBA00023180"/>
    </source>
</evidence>
<evidence type="ECO:0000256" key="5">
    <source>
        <dbReference type="ARBA" id="ARBA00022692"/>
    </source>
</evidence>
<dbReference type="OrthoDB" id="410592at2759"/>
<dbReference type="Gene3D" id="3.40.50.410">
    <property type="entry name" value="von Willebrand factor, type A domain"/>
    <property type="match status" value="1"/>
</dbReference>
<dbReference type="Pfam" id="PF07974">
    <property type="entry name" value="EGF_2"/>
    <property type="match status" value="2"/>
</dbReference>
<protein>
    <recommendedName>
        <fullName evidence="15">Integrin beta</fullName>
    </recommendedName>
</protein>
<dbReference type="PROSITE" id="PS00243">
    <property type="entry name" value="I_EGF_1"/>
    <property type="match status" value="1"/>
</dbReference>
<proteinExistence type="inferred from homology"/>
<accession>A0A8J6K5N9</accession>
<dbReference type="SUPFAM" id="SSF69179">
    <property type="entry name" value="Integrin domains"/>
    <property type="match status" value="1"/>
</dbReference>
<gene>
    <name evidence="18" type="ORF">GDO78_003054</name>
</gene>
<dbReference type="GO" id="GO:0033627">
    <property type="term" value="P:cell adhesion mediated by integrin"/>
    <property type="evidence" value="ECO:0007669"/>
    <property type="project" value="TreeGrafter"/>
</dbReference>
<evidence type="ECO:0000256" key="2">
    <source>
        <dbReference type="ARBA" id="ARBA00007449"/>
    </source>
</evidence>
<feature type="transmembrane region" description="Helical" evidence="16">
    <location>
        <begin position="604"/>
        <end position="629"/>
    </location>
</feature>
<evidence type="ECO:0000256" key="10">
    <source>
        <dbReference type="ARBA" id="ARBA00022989"/>
    </source>
</evidence>
<evidence type="ECO:0000256" key="15">
    <source>
        <dbReference type="RuleBase" id="RU000633"/>
    </source>
</evidence>
<dbReference type="GO" id="GO:0005178">
    <property type="term" value="F:integrin binding"/>
    <property type="evidence" value="ECO:0007669"/>
    <property type="project" value="TreeGrafter"/>
</dbReference>
<keyword evidence="6" id="KW-0732">Signal</keyword>
<name>A0A8J6K5N9_ELECQ</name>
<dbReference type="FunFam" id="2.60.40.1510:FF:000010">
    <property type="entry name" value="Integrin beta"/>
    <property type="match status" value="1"/>
</dbReference>
<keyword evidence="8" id="KW-0460">Magnesium</keyword>
<evidence type="ECO:0000256" key="6">
    <source>
        <dbReference type="ARBA" id="ARBA00022729"/>
    </source>
</evidence>
<dbReference type="GO" id="GO:0009986">
    <property type="term" value="C:cell surface"/>
    <property type="evidence" value="ECO:0007669"/>
    <property type="project" value="TreeGrafter"/>
</dbReference>
<keyword evidence="7" id="KW-0677">Repeat</keyword>
<dbReference type="Pfam" id="PF23105">
    <property type="entry name" value="EGF_integrin"/>
    <property type="match status" value="1"/>
</dbReference>
<evidence type="ECO:0000313" key="19">
    <source>
        <dbReference type="Proteomes" id="UP000770717"/>
    </source>
</evidence>
<dbReference type="Proteomes" id="UP000770717">
    <property type="component" value="Unassembled WGS sequence"/>
</dbReference>
<dbReference type="GO" id="GO:0008305">
    <property type="term" value="C:integrin complex"/>
    <property type="evidence" value="ECO:0007669"/>
    <property type="project" value="TreeGrafter"/>
</dbReference>
<reference evidence="18" key="1">
    <citation type="thesis" date="2020" institute="ProQuest LLC" country="789 East Eisenhower Parkway, Ann Arbor, MI, USA">
        <title>Comparative Genomics and Chromosome Evolution.</title>
        <authorList>
            <person name="Mudd A.B."/>
        </authorList>
    </citation>
    <scope>NUCLEOTIDE SEQUENCE</scope>
    <source>
        <strain evidence="18">HN-11 Male</strain>
        <tissue evidence="18">Kidney and liver</tissue>
    </source>
</reference>
<dbReference type="GO" id="GO:0098609">
    <property type="term" value="P:cell-cell adhesion"/>
    <property type="evidence" value="ECO:0007669"/>
    <property type="project" value="TreeGrafter"/>
</dbReference>
<dbReference type="InterPro" id="IPR015812">
    <property type="entry name" value="Integrin_bsu"/>
</dbReference>
<dbReference type="PROSITE" id="PS00022">
    <property type="entry name" value="EGF_1"/>
    <property type="match status" value="1"/>
</dbReference>
<evidence type="ECO:0000256" key="8">
    <source>
        <dbReference type="ARBA" id="ARBA00022842"/>
    </source>
</evidence>
<keyword evidence="11 15" id="KW-0401">Integrin</keyword>
<evidence type="ECO:0000256" key="11">
    <source>
        <dbReference type="ARBA" id="ARBA00023037"/>
    </source>
</evidence>
<dbReference type="Gene3D" id="2.60.40.1510">
    <property type="entry name" value="ntegrin, alpha v. Chain A, domain 3"/>
    <property type="match status" value="1"/>
</dbReference>
<evidence type="ECO:0000259" key="17">
    <source>
        <dbReference type="PROSITE" id="PS00022"/>
    </source>
</evidence>
<evidence type="ECO:0000256" key="9">
    <source>
        <dbReference type="ARBA" id="ARBA00022889"/>
    </source>
</evidence>
<keyword evidence="3" id="KW-1003">Cell membrane</keyword>
<dbReference type="InterPro" id="IPR002369">
    <property type="entry name" value="Integrin_bsu_VWA"/>
</dbReference>
<dbReference type="SUPFAM" id="SSF57196">
    <property type="entry name" value="EGF/Laminin"/>
    <property type="match status" value="2"/>
</dbReference>
<dbReference type="InterPro" id="IPR032695">
    <property type="entry name" value="Integrin_dom_sf"/>
</dbReference>
<feature type="domain" description="EGF-like" evidence="17">
    <location>
        <begin position="498"/>
        <end position="509"/>
    </location>
</feature>
<dbReference type="Gene3D" id="2.10.25.10">
    <property type="entry name" value="Laminin"/>
    <property type="match status" value="3"/>
</dbReference>
<dbReference type="FunFam" id="2.10.25.10:FF:000076">
    <property type="entry name" value="Integrin beta"/>
    <property type="match status" value="1"/>
</dbReference>
<keyword evidence="9 15" id="KW-0130">Cell adhesion</keyword>
<evidence type="ECO:0000256" key="12">
    <source>
        <dbReference type="ARBA" id="ARBA00023136"/>
    </source>
</evidence>
<evidence type="ECO:0000256" key="1">
    <source>
        <dbReference type="ARBA" id="ARBA00004251"/>
    </source>
</evidence>
<keyword evidence="4" id="KW-0245">EGF-like domain</keyword>
<keyword evidence="10 16" id="KW-1133">Transmembrane helix</keyword>
<dbReference type="Pfam" id="PF00362">
    <property type="entry name" value="Integrin_beta"/>
    <property type="match status" value="1"/>
</dbReference>